<sequence length="104" mass="11171">RAPPLLRSAQFQSAQRTGRAPLAVPLSARRDAPRGEARPPYTARPDPPGPGRPSVAPRSREPCSTAPCCCCCSFAKLKADLGRKYRCSLSCCACSAPLRDVWTT</sequence>
<evidence type="ECO:0000313" key="3">
    <source>
        <dbReference type="Proteomes" id="UP001219518"/>
    </source>
</evidence>
<feature type="non-terminal residue" evidence="2">
    <location>
        <position position="1"/>
    </location>
</feature>
<keyword evidence="3" id="KW-1185">Reference proteome</keyword>
<protein>
    <submittedName>
        <fullName evidence="2">Vacuolar-sorting protein BRO1</fullName>
    </submittedName>
</protein>
<dbReference type="Proteomes" id="UP001219518">
    <property type="component" value="Unassembled WGS sequence"/>
</dbReference>
<proteinExistence type="predicted"/>
<dbReference type="AlphaFoldDB" id="A0AAE1LRN0"/>
<evidence type="ECO:0000313" key="2">
    <source>
        <dbReference type="EMBL" id="KAK3927847.1"/>
    </source>
</evidence>
<comment type="caution">
    <text evidence="2">The sequence shown here is derived from an EMBL/GenBank/DDBJ whole genome shotgun (WGS) entry which is preliminary data.</text>
</comment>
<feature type="region of interest" description="Disordered" evidence="1">
    <location>
        <begin position="1"/>
        <end position="64"/>
    </location>
</feature>
<gene>
    <name evidence="2" type="ORF">KUF71_016132</name>
</gene>
<reference evidence="2" key="1">
    <citation type="submission" date="2021-07" db="EMBL/GenBank/DDBJ databases">
        <authorList>
            <person name="Catto M.A."/>
            <person name="Jacobson A."/>
            <person name="Kennedy G."/>
            <person name="Labadie P."/>
            <person name="Hunt B.G."/>
            <person name="Srinivasan R."/>
        </authorList>
    </citation>
    <scope>NUCLEOTIDE SEQUENCE</scope>
    <source>
        <strain evidence="2">PL_HMW_Pooled</strain>
        <tissue evidence="2">Head</tissue>
    </source>
</reference>
<organism evidence="2 3">
    <name type="scientific">Frankliniella fusca</name>
    <dbReference type="NCBI Taxonomy" id="407009"/>
    <lineage>
        <taxon>Eukaryota</taxon>
        <taxon>Metazoa</taxon>
        <taxon>Ecdysozoa</taxon>
        <taxon>Arthropoda</taxon>
        <taxon>Hexapoda</taxon>
        <taxon>Insecta</taxon>
        <taxon>Pterygota</taxon>
        <taxon>Neoptera</taxon>
        <taxon>Paraneoptera</taxon>
        <taxon>Thysanoptera</taxon>
        <taxon>Terebrantia</taxon>
        <taxon>Thripoidea</taxon>
        <taxon>Thripidae</taxon>
        <taxon>Frankliniella</taxon>
    </lineage>
</organism>
<accession>A0AAE1LRN0</accession>
<name>A0AAE1LRN0_9NEOP</name>
<feature type="compositionally biased region" description="Basic and acidic residues" evidence="1">
    <location>
        <begin position="28"/>
        <end position="37"/>
    </location>
</feature>
<dbReference type="EMBL" id="JAHWGI010001301">
    <property type="protein sequence ID" value="KAK3927847.1"/>
    <property type="molecule type" value="Genomic_DNA"/>
</dbReference>
<reference evidence="2" key="2">
    <citation type="journal article" date="2023" name="BMC Genomics">
        <title>Pest status, molecular evolution, and epigenetic factors derived from the genome assembly of Frankliniella fusca, a thysanopteran phytovirus vector.</title>
        <authorList>
            <person name="Catto M.A."/>
            <person name="Labadie P.E."/>
            <person name="Jacobson A.L."/>
            <person name="Kennedy G.G."/>
            <person name="Srinivasan R."/>
            <person name="Hunt B.G."/>
        </authorList>
    </citation>
    <scope>NUCLEOTIDE SEQUENCE</scope>
    <source>
        <strain evidence="2">PL_HMW_Pooled</strain>
    </source>
</reference>
<evidence type="ECO:0000256" key="1">
    <source>
        <dbReference type="SAM" id="MobiDB-lite"/>
    </source>
</evidence>